<dbReference type="EMBL" id="FNCG01000015">
    <property type="protein sequence ID" value="SDI05515.1"/>
    <property type="molecule type" value="Genomic_DNA"/>
</dbReference>
<accession>A0A1G8HG08</accession>
<dbReference type="AlphaFoldDB" id="A0A1G8HG08"/>
<evidence type="ECO:0000313" key="2">
    <source>
        <dbReference type="Proteomes" id="UP000199705"/>
    </source>
</evidence>
<proteinExistence type="predicted"/>
<keyword evidence="2" id="KW-1185">Reference proteome</keyword>
<evidence type="ECO:0000313" key="1">
    <source>
        <dbReference type="EMBL" id="SDI05515.1"/>
    </source>
</evidence>
<gene>
    <name evidence="1" type="ORF">SAMN05192573_115141</name>
</gene>
<name>A0A1G8HG08_9SPHI</name>
<protein>
    <recommendedName>
        <fullName evidence="3">CarboxypepD_reg-like domain-containing protein</fullName>
    </recommendedName>
</protein>
<dbReference type="Proteomes" id="UP000199705">
    <property type="component" value="Unassembled WGS sequence"/>
</dbReference>
<dbReference type="STRING" id="551996.SAMN05192573_115141"/>
<dbReference type="InterPro" id="IPR008969">
    <property type="entry name" value="CarboxyPept-like_regulatory"/>
</dbReference>
<sequence>MRNYLYLLLTGVLYLITVHVSAQEFTVKGVISKKVTNERVGQVFVKDLNTKTLILSDDVGWFSIKTRVGDTLLFSRDDYTPQKVVVLNNSDMPVYMQPIIKLDEVKVVGQTKRQEINQVLNDYKKQGTYYNGKPPALSFLSNPVTGLYELLGTTPNRARRFAQNAQSELEQAEIHKHYNIPFVKQYTGLATDSLARKFMNYYTPTYKDIKAWTDYDLIKHTIRAYEYYKNSSDKEKLEKLNSPTFIVPDSTVKLGEGPVELKKEKKLPL</sequence>
<dbReference type="SUPFAM" id="SSF49464">
    <property type="entry name" value="Carboxypeptidase regulatory domain-like"/>
    <property type="match status" value="1"/>
</dbReference>
<reference evidence="2" key="1">
    <citation type="submission" date="2016-10" db="EMBL/GenBank/DDBJ databases">
        <authorList>
            <person name="Varghese N."/>
            <person name="Submissions S."/>
        </authorList>
    </citation>
    <scope>NUCLEOTIDE SEQUENCE [LARGE SCALE GENOMIC DNA]</scope>
    <source>
        <strain evidence="2">Gh-67</strain>
    </source>
</reference>
<evidence type="ECO:0008006" key="3">
    <source>
        <dbReference type="Google" id="ProtNLM"/>
    </source>
</evidence>
<organism evidence="1 2">
    <name type="scientific">Mucilaginibacter gossypii</name>
    <dbReference type="NCBI Taxonomy" id="551996"/>
    <lineage>
        <taxon>Bacteria</taxon>
        <taxon>Pseudomonadati</taxon>
        <taxon>Bacteroidota</taxon>
        <taxon>Sphingobacteriia</taxon>
        <taxon>Sphingobacteriales</taxon>
        <taxon>Sphingobacteriaceae</taxon>
        <taxon>Mucilaginibacter</taxon>
    </lineage>
</organism>
<dbReference type="RefSeq" id="WP_091173059.1">
    <property type="nucleotide sequence ID" value="NZ_FNCG01000015.1"/>
</dbReference>